<protein>
    <recommendedName>
        <fullName evidence="3">DUF1652 domain-containing protein</fullName>
    </recommendedName>
</protein>
<organism evidence="1 2">
    <name type="scientific">Pseudomonas syringae</name>
    <dbReference type="NCBI Taxonomy" id="317"/>
    <lineage>
        <taxon>Bacteria</taxon>
        <taxon>Pseudomonadati</taxon>
        <taxon>Pseudomonadota</taxon>
        <taxon>Gammaproteobacteria</taxon>
        <taxon>Pseudomonadales</taxon>
        <taxon>Pseudomonadaceae</taxon>
        <taxon>Pseudomonas</taxon>
    </lineage>
</organism>
<dbReference type="EMBL" id="JPQT01000096">
    <property type="protein sequence ID" value="KFE52711.1"/>
    <property type="molecule type" value="Genomic_DNA"/>
</dbReference>
<reference evidence="1 2" key="1">
    <citation type="submission" date="2014-07" db="EMBL/GenBank/DDBJ databases">
        <title>Draft Genome Sequences of Environmental Pseudomonas syringae strains.</title>
        <authorList>
            <person name="Baltrus D.A."/>
            <person name="Berge O."/>
            <person name="Morris C."/>
        </authorList>
    </citation>
    <scope>NUCLEOTIDE SEQUENCE [LARGE SCALE GENOMIC DNA]</scope>
    <source>
        <strain evidence="1 2">CEB003</strain>
    </source>
</reference>
<dbReference type="Proteomes" id="UP000028643">
    <property type="component" value="Unassembled WGS sequence"/>
</dbReference>
<dbReference type="Pfam" id="PF07865">
    <property type="entry name" value="DUF1652"/>
    <property type="match status" value="1"/>
</dbReference>
<dbReference type="PATRIC" id="fig|317.174.peg.1521"/>
<comment type="caution">
    <text evidence="1">The sequence shown here is derived from an EMBL/GenBank/DDBJ whole genome shotgun (WGS) entry which is preliminary data.</text>
</comment>
<sequence length="86" mass="9428">MTYLAQMRQLIEHSFEPMACDCTVSPDGSLMVRIYDRDSGRVDLVVTGIAVDNLKSHDAVLTLIEELRDELTSVGMSSVLGQPSQA</sequence>
<proteinExistence type="predicted"/>
<dbReference type="RefSeq" id="WP_020289718.1">
    <property type="nucleotide sequence ID" value="NZ_JPQT01000096.1"/>
</dbReference>
<gene>
    <name evidence="1" type="ORF">IV02_07475</name>
</gene>
<dbReference type="AlphaFoldDB" id="A0A085VB98"/>
<evidence type="ECO:0000313" key="1">
    <source>
        <dbReference type="EMBL" id="KFE52711.1"/>
    </source>
</evidence>
<evidence type="ECO:0000313" key="2">
    <source>
        <dbReference type="Proteomes" id="UP000028643"/>
    </source>
</evidence>
<dbReference type="InterPro" id="IPR012448">
    <property type="entry name" value="DUF1652"/>
</dbReference>
<evidence type="ECO:0008006" key="3">
    <source>
        <dbReference type="Google" id="ProtNLM"/>
    </source>
</evidence>
<accession>A0A085VB98</accession>
<name>A0A085VB98_PSESX</name>